<gene>
    <name evidence="2" type="ORF">I2501_04565</name>
</gene>
<comment type="caution">
    <text evidence="2">The sequence shown here is derived from an EMBL/GenBank/DDBJ whole genome shotgun (WGS) entry which is preliminary data.</text>
</comment>
<accession>A0A931B3K4</accession>
<protein>
    <submittedName>
        <fullName evidence="2">NAD(P)H-binding protein</fullName>
    </submittedName>
</protein>
<dbReference type="InterPro" id="IPR016040">
    <property type="entry name" value="NAD(P)-bd_dom"/>
</dbReference>
<dbReference type="InterPro" id="IPR036291">
    <property type="entry name" value="NAD(P)-bd_dom_sf"/>
</dbReference>
<dbReference type="Proteomes" id="UP000657385">
    <property type="component" value="Unassembled WGS sequence"/>
</dbReference>
<dbReference type="SUPFAM" id="SSF51735">
    <property type="entry name" value="NAD(P)-binding Rossmann-fold domains"/>
    <property type="match status" value="1"/>
</dbReference>
<dbReference type="RefSeq" id="WP_196192966.1">
    <property type="nucleotide sequence ID" value="NZ_JADPRT010000002.1"/>
</dbReference>
<evidence type="ECO:0000313" key="3">
    <source>
        <dbReference type="Proteomes" id="UP000657385"/>
    </source>
</evidence>
<sequence>MTSPVLVTGGTGTLGSLVVPQLRAAGRDVRIVSRHAHAAEPGIEYVVGDLLTGEGLDAALAGVETVVHIAGAAKGDGTVARNLVAAAQRAGGVRHLVHVSVIGVDTVPLAWFRMKLAAEQAIVDSGIPYTVLRPAQFHSLVLLTMEKMTRMPVVPAPGGMRWQPVDPRDVADRLAELALGEPAGLAPDLAGPTVYSMGELARSYLAAQGKHRPLLPLHLPGKVGRAYRDGDNLALGERTTVGHRSWEDYLAEHTRTAA</sequence>
<evidence type="ECO:0000259" key="1">
    <source>
        <dbReference type="Pfam" id="PF13460"/>
    </source>
</evidence>
<proteinExistence type="predicted"/>
<dbReference type="Pfam" id="PF13460">
    <property type="entry name" value="NAD_binding_10"/>
    <property type="match status" value="1"/>
</dbReference>
<dbReference type="PANTHER" id="PTHR43162">
    <property type="match status" value="1"/>
</dbReference>
<dbReference type="InterPro" id="IPR051604">
    <property type="entry name" value="Ergot_Alk_Oxidoreductase"/>
</dbReference>
<dbReference type="AlphaFoldDB" id="A0A931B3K4"/>
<dbReference type="Gene3D" id="3.40.50.720">
    <property type="entry name" value="NAD(P)-binding Rossmann-like Domain"/>
    <property type="match status" value="1"/>
</dbReference>
<dbReference type="EMBL" id="JADPRT010000002">
    <property type="protein sequence ID" value="MBF9067313.1"/>
    <property type="molecule type" value="Genomic_DNA"/>
</dbReference>
<reference evidence="2" key="1">
    <citation type="submission" date="2020-11" db="EMBL/GenBank/DDBJ databases">
        <title>Isolation and identification of active actinomycetes.</title>
        <authorList>
            <person name="Yu B."/>
        </authorList>
    </citation>
    <scope>NUCLEOTIDE SEQUENCE</scope>
    <source>
        <strain evidence="2">NEAU-YB345</strain>
    </source>
</reference>
<organism evidence="2 3">
    <name type="scientific">Streptacidiphilus fuscans</name>
    <dbReference type="NCBI Taxonomy" id="2789292"/>
    <lineage>
        <taxon>Bacteria</taxon>
        <taxon>Bacillati</taxon>
        <taxon>Actinomycetota</taxon>
        <taxon>Actinomycetes</taxon>
        <taxon>Kitasatosporales</taxon>
        <taxon>Streptomycetaceae</taxon>
        <taxon>Streptacidiphilus</taxon>
    </lineage>
</organism>
<dbReference type="PANTHER" id="PTHR43162:SF1">
    <property type="entry name" value="PRESTALK A DIFFERENTIATION PROTEIN A"/>
    <property type="match status" value="1"/>
</dbReference>
<name>A0A931B3K4_9ACTN</name>
<feature type="domain" description="NAD(P)-binding" evidence="1">
    <location>
        <begin position="9"/>
        <end position="176"/>
    </location>
</feature>
<evidence type="ECO:0000313" key="2">
    <source>
        <dbReference type="EMBL" id="MBF9067313.1"/>
    </source>
</evidence>
<keyword evidence="3" id="KW-1185">Reference proteome</keyword>